<sequence length="622" mass="68358">MSLSRKSEEEHNSPSDEALEEVNQHVREAFNILKRETNKVRKEKEAFDEVAKKLEHIHFSKMLKLNVGGHRFDTSLETMNKDPGSMLHAMFSGRFDTKPGEDGSYFIDRDGTHFRHILNYLRTGKLMLPDDKIVRNELLTEAEFYQIEGIIEDLRARPFKTSTILSSEQRQQLIDLLKETIESASDDYVLLYRASQNGWTAANFHSCCDGKGPTVTVIKSGNYVFGGYTEEQWDQPAGGANYKKAPESFLFSLVNPNSLPPSKLPLITGKEGNAIHCHNGYGPTFGSGHDLRIVSAPNSNNCSVSLNNSYQCPTGQNAATFLQGNQNFTISEMEMSSKRIPKKELPDDEALDEVNKHIKDAFDILKHTVLYKRAPGSFLFSLVNASGLPPTKLPLVVGKEEKAISCYSNNGPIFGGNDLSITNSPNSNLCTVNLNNKYQCPVGQNDTASYKRAPGSFLFSLVNASGLPPAKMPLIDGKEGNAIYCYSSYGPVFGGPTVTVIKSGNYIFGGYTEQPWQSSNTALHKRAPGSFLFSLANASGLPPTKMPLIDGQEGKAIFCYSGNGPVFGGGNDLNICCSPNSSNCSVNLGNTYQCPVGQNGHYFLTGSQYFTVSEMEVFVFEN</sequence>
<comment type="caution">
    <text evidence="3">The sequence shown here is derived from an EMBL/GenBank/DDBJ whole genome shotgun (WGS) entry which is preliminary data.</text>
</comment>
<dbReference type="SMART" id="SM00584">
    <property type="entry name" value="TLDc"/>
    <property type="match status" value="1"/>
</dbReference>
<keyword evidence="4" id="KW-1185">Reference proteome</keyword>
<dbReference type="Proteomes" id="UP000275408">
    <property type="component" value="Unassembled WGS sequence"/>
</dbReference>
<feature type="compositionally biased region" description="Basic and acidic residues" evidence="1">
    <location>
        <begin position="1"/>
        <end position="14"/>
    </location>
</feature>
<evidence type="ECO:0000313" key="4">
    <source>
        <dbReference type="Proteomes" id="UP000275408"/>
    </source>
</evidence>
<dbReference type="SMART" id="SM00225">
    <property type="entry name" value="BTB"/>
    <property type="match status" value="1"/>
</dbReference>
<dbReference type="Pfam" id="PF07534">
    <property type="entry name" value="TLD"/>
    <property type="match status" value="2"/>
</dbReference>
<evidence type="ECO:0000313" key="3">
    <source>
        <dbReference type="EMBL" id="RMX48487.1"/>
    </source>
</evidence>
<dbReference type="EMBL" id="RCHS01002271">
    <property type="protein sequence ID" value="RMX48487.1"/>
    <property type="molecule type" value="Genomic_DNA"/>
</dbReference>
<dbReference type="InterPro" id="IPR006571">
    <property type="entry name" value="TLDc_dom"/>
</dbReference>
<dbReference type="InterPro" id="IPR011333">
    <property type="entry name" value="SKP1/BTB/POZ_sf"/>
</dbReference>
<organism evidence="3 4">
    <name type="scientific">Pocillopora damicornis</name>
    <name type="common">Cauliflower coral</name>
    <name type="synonym">Millepora damicornis</name>
    <dbReference type="NCBI Taxonomy" id="46731"/>
    <lineage>
        <taxon>Eukaryota</taxon>
        <taxon>Metazoa</taxon>
        <taxon>Cnidaria</taxon>
        <taxon>Anthozoa</taxon>
        <taxon>Hexacorallia</taxon>
        <taxon>Scleractinia</taxon>
        <taxon>Astrocoeniina</taxon>
        <taxon>Pocilloporidae</taxon>
        <taxon>Pocillopora</taxon>
    </lineage>
</organism>
<dbReference type="STRING" id="46731.A0A3M6U4G2"/>
<accession>A0A3M6U4G2</accession>
<dbReference type="PANTHER" id="PTHR11145">
    <property type="entry name" value="BTB/POZ DOMAIN-CONTAINING ADAPTER FOR CUL3-MEDIATED RHOA DEGRADATION PROTEIN FAMILY MEMBER"/>
    <property type="match status" value="1"/>
</dbReference>
<dbReference type="Gene3D" id="3.30.710.10">
    <property type="entry name" value="Potassium Channel Kv1.1, Chain A"/>
    <property type="match status" value="1"/>
</dbReference>
<gene>
    <name evidence="3" type="ORF">pdam_00008503</name>
</gene>
<dbReference type="GO" id="GO:0051260">
    <property type="term" value="P:protein homooligomerization"/>
    <property type="evidence" value="ECO:0007669"/>
    <property type="project" value="InterPro"/>
</dbReference>
<dbReference type="PANTHER" id="PTHR11145:SF8">
    <property type="entry name" value="RE57120P"/>
    <property type="match status" value="1"/>
</dbReference>
<dbReference type="InterPro" id="IPR000210">
    <property type="entry name" value="BTB/POZ_dom"/>
</dbReference>
<dbReference type="InterPro" id="IPR045068">
    <property type="entry name" value="BACURD1-3"/>
</dbReference>
<dbReference type="AlphaFoldDB" id="A0A3M6U4G2"/>
<dbReference type="Pfam" id="PF02214">
    <property type="entry name" value="BTB_2"/>
    <property type="match status" value="1"/>
</dbReference>
<feature type="domain" description="TLDc" evidence="2">
    <location>
        <begin position="163"/>
        <end position="339"/>
    </location>
</feature>
<dbReference type="OrthoDB" id="5983325at2759"/>
<protein>
    <recommendedName>
        <fullName evidence="2">TLDc domain-containing protein</fullName>
    </recommendedName>
</protein>
<feature type="region of interest" description="Disordered" evidence="1">
    <location>
        <begin position="1"/>
        <end position="23"/>
    </location>
</feature>
<dbReference type="InterPro" id="IPR003131">
    <property type="entry name" value="T1-type_BTB"/>
</dbReference>
<proteinExistence type="predicted"/>
<evidence type="ECO:0000259" key="2">
    <source>
        <dbReference type="PROSITE" id="PS51886"/>
    </source>
</evidence>
<evidence type="ECO:0000256" key="1">
    <source>
        <dbReference type="SAM" id="MobiDB-lite"/>
    </source>
</evidence>
<dbReference type="SUPFAM" id="SSF54695">
    <property type="entry name" value="POZ domain"/>
    <property type="match status" value="1"/>
</dbReference>
<reference evidence="3 4" key="1">
    <citation type="journal article" date="2018" name="Sci. Rep.">
        <title>Comparative analysis of the Pocillopora damicornis genome highlights role of immune system in coral evolution.</title>
        <authorList>
            <person name="Cunning R."/>
            <person name="Bay R.A."/>
            <person name="Gillette P."/>
            <person name="Baker A.C."/>
            <person name="Traylor-Knowles N."/>
        </authorList>
    </citation>
    <scope>NUCLEOTIDE SEQUENCE [LARGE SCALE GENOMIC DNA]</scope>
    <source>
        <strain evidence="3">RSMAS</strain>
        <tissue evidence="3">Whole animal</tissue>
    </source>
</reference>
<dbReference type="CDD" id="cd18376">
    <property type="entry name" value="BTB_POZ_FIP2-like"/>
    <property type="match status" value="1"/>
</dbReference>
<name>A0A3M6U4G2_POCDA</name>
<dbReference type="PROSITE" id="PS51886">
    <property type="entry name" value="TLDC"/>
    <property type="match status" value="1"/>
</dbReference>